<dbReference type="HAMAP" id="MF_00409">
    <property type="entry name" value="LpxK"/>
    <property type="match status" value="1"/>
</dbReference>
<dbReference type="NCBIfam" id="TIGR00682">
    <property type="entry name" value="lpxK"/>
    <property type="match status" value="1"/>
</dbReference>
<evidence type="ECO:0000256" key="12">
    <source>
        <dbReference type="ARBA" id="ARBA00029757"/>
    </source>
</evidence>
<accession>A0A2Z3GZR0</accession>
<dbReference type="EC" id="2.7.1.130" evidence="3 13"/>
<dbReference type="GO" id="GO:0009244">
    <property type="term" value="P:lipopolysaccharide core region biosynthetic process"/>
    <property type="evidence" value="ECO:0007669"/>
    <property type="project" value="TreeGrafter"/>
</dbReference>
<sequence>MRHHGQRNKPLSAYCGFGLCGLCHRSKHGHVPVRAVTGVTGRRQQPLGHRRDNRYRMSGDSLATRWVIATRESRAFVSGCGHESNRPRPRNRPNGDLQHIASKLFTTPPSLTRCGASRTQIRRQPSGPVRAKGVGTSGSSTQGKWVLEMPDVPTVEGCRRALRRFALTHLRRDCYSPSACEHTGVFGINPQSWYALVSGERRGPLAAALRLGLRLASCPYALGVRARNALFTRGWRTVHRAAVPVVSVGNLTLGGTGKTPCVEWVARFFRERGVQVTILSRGYGSSTGRNDEALVLEENLPDVPHLQGADRVALAATAVEELEAELLVLDDGFQHRRLHRDLDLVLIDATRPPECDFVFPRGTLREPASGVRRAGAVLLTRCDQVPAAELDRLRDWLGRRVPNVPVASTEHRPIDLVGGDGDTEPLELLRGQTVGAFCGIGNPGAFRHTLESLGATVAEFRTFPDHHAYTAEDVRALTHWATTLPDGAIIATTQKDWVKLRVPELGGQRLRAVRIGLHFRDGEGAVSDVLERVLTSDTA</sequence>
<dbReference type="InterPro" id="IPR003758">
    <property type="entry name" value="LpxK"/>
</dbReference>
<evidence type="ECO:0000256" key="9">
    <source>
        <dbReference type="ARBA" id="ARBA00022777"/>
    </source>
</evidence>
<dbReference type="GO" id="GO:0009029">
    <property type="term" value="F:lipid-A 4'-kinase activity"/>
    <property type="evidence" value="ECO:0007669"/>
    <property type="project" value="UniProtKB-UniRule"/>
</dbReference>
<dbReference type="UniPathway" id="UPA00359">
    <property type="reaction ID" value="UER00482"/>
</dbReference>
<evidence type="ECO:0000256" key="8">
    <source>
        <dbReference type="ARBA" id="ARBA00022741"/>
    </source>
</evidence>
<keyword evidence="5 13" id="KW-0444">Lipid biosynthesis</keyword>
<keyword evidence="10 13" id="KW-0067">ATP-binding</keyword>
<comment type="function">
    <text evidence="1 13">Transfers the gamma-phosphate of ATP to the 4'-position of a tetraacyldisaccharide 1-phosphate intermediate (termed DS-1-P) to form tetraacyldisaccharide 1,4'-bis-phosphate (lipid IVA).</text>
</comment>
<gene>
    <name evidence="13 15" type="primary">lpxK</name>
    <name evidence="15" type="ORF">C1280_11305</name>
</gene>
<dbReference type="KEGG" id="gog:C1280_11305"/>
<organism evidence="15 16">
    <name type="scientific">Gemmata obscuriglobus</name>
    <dbReference type="NCBI Taxonomy" id="114"/>
    <lineage>
        <taxon>Bacteria</taxon>
        <taxon>Pseudomonadati</taxon>
        <taxon>Planctomycetota</taxon>
        <taxon>Planctomycetia</taxon>
        <taxon>Gemmatales</taxon>
        <taxon>Gemmataceae</taxon>
        <taxon>Gemmata</taxon>
    </lineage>
</organism>
<keyword evidence="6 13" id="KW-0441">Lipid A biosynthesis</keyword>
<evidence type="ECO:0000256" key="6">
    <source>
        <dbReference type="ARBA" id="ARBA00022556"/>
    </source>
</evidence>
<keyword evidence="9 13" id="KW-0418">Kinase</keyword>
<keyword evidence="8 13" id="KW-0547">Nucleotide-binding</keyword>
<dbReference type="GO" id="GO:0005886">
    <property type="term" value="C:plasma membrane"/>
    <property type="evidence" value="ECO:0007669"/>
    <property type="project" value="TreeGrafter"/>
</dbReference>
<dbReference type="Proteomes" id="UP000245802">
    <property type="component" value="Chromosome"/>
</dbReference>
<comment type="pathway">
    <text evidence="2 13">Glycolipid biosynthesis; lipid IV(A) biosynthesis; lipid IV(A) from (3R)-3-hydroxytetradecanoyl-[acyl-carrier-protein] and UDP-N-acetyl-alpha-D-glucosamine: step 6/6.</text>
</comment>
<evidence type="ECO:0000313" key="15">
    <source>
        <dbReference type="EMBL" id="AWM37542.1"/>
    </source>
</evidence>
<dbReference type="GO" id="GO:0005524">
    <property type="term" value="F:ATP binding"/>
    <property type="evidence" value="ECO:0007669"/>
    <property type="project" value="UniProtKB-UniRule"/>
</dbReference>
<comment type="catalytic activity">
    <reaction evidence="13">
        <text>a lipid A disaccharide + ATP = a lipid IVA + ADP + H(+)</text>
        <dbReference type="Rhea" id="RHEA:67840"/>
        <dbReference type="ChEBI" id="CHEBI:15378"/>
        <dbReference type="ChEBI" id="CHEBI:30616"/>
        <dbReference type="ChEBI" id="CHEBI:176343"/>
        <dbReference type="ChEBI" id="CHEBI:176425"/>
        <dbReference type="ChEBI" id="CHEBI:456216"/>
        <dbReference type="EC" id="2.7.1.130"/>
    </reaction>
</comment>
<keyword evidence="11 13" id="KW-0443">Lipid metabolism</keyword>
<name>A0A2Z3GZR0_9BACT</name>
<comment type="similarity">
    <text evidence="13">Belongs to the LpxK family.</text>
</comment>
<dbReference type="AlphaFoldDB" id="A0A2Z3GZR0"/>
<evidence type="ECO:0000313" key="16">
    <source>
        <dbReference type="Proteomes" id="UP000245802"/>
    </source>
</evidence>
<dbReference type="PANTHER" id="PTHR42724:SF1">
    <property type="entry name" value="TETRAACYLDISACCHARIDE 4'-KINASE, MITOCHONDRIAL-RELATED"/>
    <property type="match status" value="1"/>
</dbReference>
<keyword evidence="16" id="KW-1185">Reference proteome</keyword>
<dbReference type="PANTHER" id="PTHR42724">
    <property type="entry name" value="TETRAACYLDISACCHARIDE 4'-KINASE"/>
    <property type="match status" value="1"/>
</dbReference>
<dbReference type="GO" id="GO:0009245">
    <property type="term" value="P:lipid A biosynthetic process"/>
    <property type="evidence" value="ECO:0007669"/>
    <property type="project" value="UniProtKB-UniRule"/>
</dbReference>
<feature type="binding site" evidence="13">
    <location>
        <begin position="252"/>
        <end position="259"/>
    </location>
    <ligand>
        <name>ATP</name>
        <dbReference type="ChEBI" id="CHEBI:30616"/>
    </ligand>
</feature>
<feature type="region of interest" description="Disordered" evidence="14">
    <location>
        <begin position="113"/>
        <end position="142"/>
    </location>
</feature>
<evidence type="ECO:0000256" key="3">
    <source>
        <dbReference type="ARBA" id="ARBA00012071"/>
    </source>
</evidence>
<dbReference type="InterPro" id="IPR027417">
    <property type="entry name" value="P-loop_NTPase"/>
</dbReference>
<evidence type="ECO:0000256" key="5">
    <source>
        <dbReference type="ARBA" id="ARBA00022516"/>
    </source>
</evidence>
<evidence type="ECO:0000256" key="1">
    <source>
        <dbReference type="ARBA" id="ARBA00002274"/>
    </source>
</evidence>
<reference evidence="15 16" key="1">
    <citation type="submission" date="2018-01" db="EMBL/GenBank/DDBJ databases">
        <title>G. obscuriglobus.</title>
        <authorList>
            <person name="Franke J."/>
            <person name="Blomberg W."/>
            <person name="Selmecki A."/>
        </authorList>
    </citation>
    <scope>NUCLEOTIDE SEQUENCE [LARGE SCALE GENOMIC DNA]</scope>
    <source>
        <strain evidence="15 16">DSM 5831</strain>
    </source>
</reference>
<evidence type="ECO:0000256" key="13">
    <source>
        <dbReference type="HAMAP-Rule" id="MF_00409"/>
    </source>
</evidence>
<keyword evidence="7 13" id="KW-0808">Transferase</keyword>
<dbReference type="Pfam" id="PF02606">
    <property type="entry name" value="LpxK"/>
    <property type="match status" value="1"/>
</dbReference>
<evidence type="ECO:0000256" key="11">
    <source>
        <dbReference type="ARBA" id="ARBA00023098"/>
    </source>
</evidence>
<dbReference type="SUPFAM" id="SSF52540">
    <property type="entry name" value="P-loop containing nucleoside triphosphate hydrolases"/>
    <property type="match status" value="1"/>
</dbReference>
<evidence type="ECO:0000256" key="2">
    <source>
        <dbReference type="ARBA" id="ARBA00004870"/>
    </source>
</evidence>
<evidence type="ECO:0000256" key="7">
    <source>
        <dbReference type="ARBA" id="ARBA00022679"/>
    </source>
</evidence>
<evidence type="ECO:0000256" key="4">
    <source>
        <dbReference type="ARBA" id="ARBA00016436"/>
    </source>
</evidence>
<proteinExistence type="inferred from homology"/>
<protein>
    <recommendedName>
        <fullName evidence="4 13">Tetraacyldisaccharide 4'-kinase</fullName>
        <ecNumber evidence="3 13">2.7.1.130</ecNumber>
    </recommendedName>
    <alternativeName>
        <fullName evidence="12 13">Lipid A 4'-kinase</fullName>
    </alternativeName>
</protein>
<dbReference type="EMBL" id="CP025958">
    <property type="protein sequence ID" value="AWM37542.1"/>
    <property type="molecule type" value="Genomic_DNA"/>
</dbReference>
<evidence type="ECO:0000256" key="10">
    <source>
        <dbReference type="ARBA" id="ARBA00022840"/>
    </source>
</evidence>
<evidence type="ECO:0000256" key="14">
    <source>
        <dbReference type="SAM" id="MobiDB-lite"/>
    </source>
</evidence>
<dbReference type="OrthoDB" id="9789797at2"/>